<keyword evidence="2" id="KW-1185">Reference proteome</keyword>
<protein>
    <submittedName>
        <fullName evidence="1">Uncharacterized protein</fullName>
    </submittedName>
</protein>
<dbReference type="Proteomes" id="UP001140087">
    <property type="component" value="Unassembled WGS sequence"/>
</dbReference>
<proteinExistence type="predicted"/>
<organism evidence="1 2">
    <name type="scientific">Coemansia helicoidea</name>
    <dbReference type="NCBI Taxonomy" id="1286919"/>
    <lineage>
        <taxon>Eukaryota</taxon>
        <taxon>Fungi</taxon>
        <taxon>Fungi incertae sedis</taxon>
        <taxon>Zoopagomycota</taxon>
        <taxon>Kickxellomycotina</taxon>
        <taxon>Kickxellomycetes</taxon>
        <taxon>Kickxellales</taxon>
        <taxon>Kickxellaceae</taxon>
        <taxon>Coemansia</taxon>
    </lineage>
</organism>
<reference evidence="1" key="1">
    <citation type="submission" date="2022-07" db="EMBL/GenBank/DDBJ databases">
        <title>Phylogenomic reconstructions and comparative analyses of Kickxellomycotina fungi.</title>
        <authorList>
            <person name="Reynolds N.K."/>
            <person name="Stajich J.E."/>
            <person name="Barry K."/>
            <person name="Grigoriev I.V."/>
            <person name="Crous P."/>
            <person name="Smith M.E."/>
        </authorList>
    </citation>
    <scope>NUCLEOTIDE SEQUENCE</scope>
    <source>
        <strain evidence="1">BCRC 34780</strain>
    </source>
</reference>
<sequence>LAAMQAQASFCDGKWAAAAGEIPRLSLERLAAAGVTAGGGVVTARDFALYGTLAGLAALDRDRIKDELIDNICFGQFLAHMPECGLLLQSFYSARYDEALLRLERIRSFCVIDPVVGPQIQALQQRITDNIVVLYTRPFASVRMATMARALCFASEDALEAALVRMIEAGLIDARIDATTGFLARHTVDPRDSALQRVEKIHAEFSLQAELMALRLQFLEEESIRRPGAVDRRH</sequence>
<name>A0ACC1L6Y5_9FUNG</name>
<feature type="non-terminal residue" evidence="1">
    <location>
        <position position="1"/>
    </location>
</feature>
<evidence type="ECO:0000313" key="2">
    <source>
        <dbReference type="Proteomes" id="UP001140087"/>
    </source>
</evidence>
<accession>A0ACC1L6Y5</accession>
<evidence type="ECO:0000313" key="1">
    <source>
        <dbReference type="EMBL" id="KAJ2801629.1"/>
    </source>
</evidence>
<gene>
    <name evidence="1" type="ORF">H4R21_002728</name>
</gene>
<comment type="caution">
    <text evidence="1">The sequence shown here is derived from an EMBL/GenBank/DDBJ whole genome shotgun (WGS) entry which is preliminary data.</text>
</comment>
<dbReference type="EMBL" id="JANBUN010000741">
    <property type="protein sequence ID" value="KAJ2801629.1"/>
    <property type="molecule type" value="Genomic_DNA"/>
</dbReference>